<gene>
    <name evidence="2" type="ORF">AGERDE_LOCUS11948</name>
</gene>
<dbReference type="OrthoDB" id="1259151at2759"/>
<keyword evidence="3" id="KW-1185">Reference proteome</keyword>
<evidence type="ECO:0000313" key="2">
    <source>
        <dbReference type="EMBL" id="CAG8663874.1"/>
    </source>
</evidence>
<evidence type="ECO:0000313" key="3">
    <source>
        <dbReference type="Proteomes" id="UP000789831"/>
    </source>
</evidence>
<comment type="caution">
    <text evidence="2">The sequence shown here is derived from an EMBL/GenBank/DDBJ whole genome shotgun (WGS) entry which is preliminary data.</text>
</comment>
<dbReference type="EMBL" id="CAJVPL010006342">
    <property type="protein sequence ID" value="CAG8663874.1"/>
    <property type="molecule type" value="Genomic_DNA"/>
</dbReference>
<feature type="region of interest" description="Disordered" evidence="1">
    <location>
        <begin position="187"/>
        <end position="219"/>
    </location>
</feature>
<dbReference type="AlphaFoldDB" id="A0A9N9HBX0"/>
<proteinExistence type="predicted"/>
<name>A0A9N9HBX0_9GLOM</name>
<evidence type="ECO:0000256" key="1">
    <source>
        <dbReference type="SAM" id="MobiDB-lite"/>
    </source>
</evidence>
<accession>A0A9N9HBX0</accession>
<organism evidence="2 3">
    <name type="scientific">Ambispora gerdemannii</name>
    <dbReference type="NCBI Taxonomy" id="144530"/>
    <lineage>
        <taxon>Eukaryota</taxon>
        <taxon>Fungi</taxon>
        <taxon>Fungi incertae sedis</taxon>
        <taxon>Mucoromycota</taxon>
        <taxon>Glomeromycotina</taxon>
        <taxon>Glomeromycetes</taxon>
        <taxon>Archaeosporales</taxon>
        <taxon>Ambisporaceae</taxon>
        <taxon>Ambispora</taxon>
    </lineage>
</organism>
<protein>
    <submittedName>
        <fullName evidence="2">8171_t:CDS:1</fullName>
    </submittedName>
</protein>
<reference evidence="2" key="1">
    <citation type="submission" date="2021-06" db="EMBL/GenBank/DDBJ databases">
        <authorList>
            <person name="Kallberg Y."/>
            <person name="Tangrot J."/>
            <person name="Rosling A."/>
        </authorList>
    </citation>
    <scope>NUCLEOTIDE SEQUENCE</scope>
    <source>
        <strain evidence="2">MT106</strain>
    </source>
</reference>
<sequence length="219" mass="24221">MAYINTLPIRVRNSLKIPIAVENEGFFYRHHPVTFSLVASNTRNSKKSYRASGRIFLTDKRLIFIADKPSNDGFETFSLIFTYVSTSMLAPIAIRNSFAVTLALNSSNSNNAIETLKLTITFDSKDMKAKQTMADYYSMIMESTSAVNKKKSEIAPDTLESITALNANGIGEPPSYRRETRANEVSFGYNHDNNHHGSVGVAVGRGDDSHPPPPYSSTV</sequence>
<dbReference type="Proteomes" id="UP000789831">
    <property type="component" value="Unassembled WGS sequence"/>
</dbReference>